<dbReference type="Gene3D" id="1.20.58.1120">
    <property type="match status" value="1"/>
</dbReference>
<dbReference type="SMART" id="SM00382">
    <property type="entry name" value="AAA"/>
    <property type="match status" value="2"/>
</dbReference>
<keyword evidence="5" id="KW-0493">Microtubule</keyword>
<dbReference type="FunFam" id="1.10.8.1220:FF:000001">
    <property type="entry name" value="Dynein axonemal heavy chain 5"/>
    <property type="match status" value="1"/>
</dbReference>
<dbReference type="FunFam" id="1.20.58.1120:FF:000005">
    <property type="entry name" value="Dynein, axonemal, heavy chain 12"/>
    <property type="match status" value="1"/>
</dbReference>
<sequence length="3936" mass="457454">MNKYSKNKLKYLSLCEERVKFRNRLIDVIKRRIVEKEKEKREEIFYELDIEIEKKEEDIILKEENEILKYYYYLIQGIDDVYIGSIDINLLKNILNRVPTKWKEVFKNTLDGLVKEVKDEYLFSIKKAVIEFVIGESPYFSLYEFAAIEKSKFKGVRFSKEHEVQYHWNRAKLERKLVLYHPIIRRIFDFWNREFSDCKLLCEAELASREYITDLEVFERTISKMYHKTKEDLLKYWLPKIQALFITALHRDELPRRSSAKYRKFFNCVAVIMEEQLRGLFLRSIEEFFNYLHNKNQKRRGFDIKIIVRNERMTFEPTFSAFVDTFSSILNFLRETVNTFPRIETLLNENFDPNKKLLQPYISTEFLNKCKEDIEQLIEKEKVGPIEHLKIFEKYENFIMEFESSKVEEFKKLDPSENFDKYHDLIDYYDRLSRDVTVEYTETYYAGFFILRRRDIVKYISTTAQKFKNLLVTKMIGEYQQKCRAVGNEYQRIVDRALTVPANTKELVELRKFIHTTETETISELENRLREIIKYIVMLSDYSLLSAIELKLSNFAFQWFDKLQDIFEEHRKIVASKIGEFQNTLKRKIEQFTRDLELYAKYCNELQYWGNIDEIFRYRDKAIYLENKLITAMDTIDEFNEEEELFGWELSQYPLRKATADKLMPFKRLYDISCDFLNNYEKWMESMIGTYEPDDIDMETGTAFRTIYRLEKVIQEPIPKSLAETVRLKIEAFKEHMPIIYTLGNTSMKSRHWEQVSEIVGFPIKIDETMTLAKILDLNLMDYVAKFEAIAEAATKEGTLEKSLERMHHDWAEISFTVNPYRDTGTYVIASVDEIQILLDDHLIKTQTMKNSLYIKPFEKETLEWEAKLLLLQNIMDYWLIVQSTWMYLEPIYTSPDIQKQMPEESRRFSAVDKIWREIMSIVVEDPRVMSVVGIDKMLEKLKKCTNLLDLIQKGLTAYLEKKRLYFPRFFFLSNDELLEILSETKDPTRVQPHLKKCFEGIAEVKFTEYDYIITAMRSSEGEEIVLEVTIDTMAARGQVEKWLLELESAMKKSVKAQVIRAKDAYLIEVRAQWALHWPGQTVLCISKLYWTTDVTAALTKSLQAVKEYIDVCTHELNEIVKLVRGKLTKQNRVTLEALVTMDVHSRDVVSGLYERKISQPTNFQWLAQLRYYWMEDNLWSTMINTSLRYAYEYLGNTSRLVITPLTDRCYRTLFSALSLHLGGAPEGPAGTGKTETTKDLAKAVAKQCVVFNCSEGLDYIALGKFFKGLASTGAWSCFDEFNRIDLEVLSVVAQQILTIQRAINAGHDSIIFEGTEISLDPTCAVFITMNPGYAGRTELPDNLKALFRPVAMMVPDYALIAENTLYSYGFYEARPLSVKIVTAYTLCSEQLSSQNHYDYGMRAVKSVLIAAGNLKIKYPDVDENILILRSIKDVNLPKFLSEDLPLFNGITSDLFPGVILPEADYTDLNTCIFDACASTNLQCTPWFLEKIHQIFEMMIVRHGFMIVGFPFAGKTQAYKTLANALTLCEERNLMNERKVETFVMNPKAITLGQLYGQFDPVSYEWTDGVLAISYRAFATSTTPNRKWLIFDGPIDAVWIESMNTVLDDNKKLCLMSGEIIQLAPYTNLVFETMDLEHASPATVSRCGMIYMEPNDLGWNPLLQSWMNTLPAVISPWLRNFIYESLFRRFCDPIFDWLHQGLTQIICPMQDTNLVRSLTYLMDCFIDEYHDEKIAKNIDELDLRAQIEGSFFFSCIWGLGGNIHTKSRESFSNLFRGFLEKTFPPDLIKSYKLKAPIDPPLKPYIFLMPRYGLIFDYRFIKEGKGKWKLWSDDLMDSPPIPRDIPVNQIIVPTVETIRYIALFRLLVGNKKPLLLVGPTGTGKSVYIIDFLLKKNNPQDNKPLIINFSAQTTANQTQDTIMGKLDRRRKGVYGAPIGKKWIIFVDDLSMPLREIYGAQPPIELLRQWLDHGEWFDRKERTMIKLVDVQLMCAMDRPYRGGKDVTPRFKRHMVVLGISEFEDEVMFTIFSKIFLWHLDTRGFSKDFDPCMEEVVLGTLDVYKESLANLLPTPAKCHYVFNLRDFSKVIQGVLLSVPETTPTISRMRRLWVHEVLRVFGDRLIDQTDISWLVKEIRVTLTNRMFIDIDDLFEDLIISREKPELITDLELRNLIYCDFADTKAEIRLYQEVENLEELREIVENYLSEYNTVSRKPMNLVLFRYAIEHLSRICRIIKQPRSHGLLVGVGGTGRQSLTRLASHICDYEVFQVEVTQQYGMAAWHEDVKAILRRATATDLHSTFLFSDTQIKEESFLEDISNLLNSGEIPNIFNIDELAEIYEQMKQIDRQRDRALQTDGSAVALFNLFVEITRDQLHIVIVMSPIGTNFRNRIRKFPALVNCCTIDWLQPWPPDALLAVATRFLLAIELTDNERSAGIDMCQYFHVSTEKLSIEFLNRLDRYVYVTPTSYLEMINTFKYLLGKKREEIINAKTRYERGLEQLDDTQKQVVMMQDMLKLLQPQLITATQDVERMLLEVEKESHDVEEFEKIVKIDEAAAAVYANEAAAIKAECDADLAQAMPILRRAQSALDTLTTADIAIVRAMKKPPGGVRLILESVCVLKQIKPERVQQPDGTYIEDYWRSSLRMLSDARFLDSLLNFDKDNIPDHVIDRIRKQYLTNPDFDPEKIKKVSTACEGLCRWVFAMSEYDIVTKMVAPKRKALEQAQSVYDKAMGTLREKQKQLRQVQEKLKILENLLEERRAAFHDMSEKVADCETKLKRAEDLIGGLGGEYTRWYETAIALGERYHRLMGDIIIASGVVAYLGPFTMPFRIQQIILWVERCTNLDVICTSDFQLRDILGDPALIRSWNIFGLPNDAFSIDNGIIIKNSRRWPLIIDPQGQANRWIKNMEKENNLNIIRLTQADYGRALENALQFGQPVLLEHIGEELDAILEPILLKETFKQAGAICIKFGDAIIEYNDDFRFYITTRLRNPHYLPEIAVKVTLLNFMITPTGLEDQLLGIVVAKERPDLESEKNILIVQGAANKKLLKETEDKILEVLSAAEGNILEDEEAINILTSSKNLSDEIQLKQAVAEQTEKSIDKARLEYTPIAIYSTVLFFTTAMLINIDPMYQYSLSWFVNLFELAIDNTEPADTVENRLKDLTKYFTYSLYANVCRSLFEKDKLLFSFLLTINLLEQRGQISRAHWGFLLSGGLAIENPHINPTTWLPTKQWNELCNLDDVENFSGIRVKFTENTRSWKELFDSREPQNADIPYPFHDVNLFKRLLILRCIRPDKIIPAVQNFVADELGEQFIIPPPFDLASSYADSNSCIPLIFILTPGTDPAQLLLAFASEQGYGVSRLFYISLGQGQGPIAEELIQSGVIIGNWIVLQNCHLAISWMATLEKICEGFMPDTIHPEFRLWLTSYPSEHFPSLVLEKSIKMTNEPPKGLRANIIRSYLSDPISDPDFFESCVQTEYFKKLLYSLCFFHAVIQERRNFGPIGWNITYEFNETDLRISVLQLHLFLDEFPDVRFDALKYLTGECNYGGRVTDSWDRRTLTTILTKFYCEKLLTEKRYYFDETSTIYYCPIVREYEAFLEYTKNLPLITPPSVFGMNENADIIKEQQETDLLFSSLLLTQDRLDLWQLKQERIKTGTGEDINDEIVLRMANDILKKLPEDFNIAAALRRYPMSYKQSMNTVLVQEMGRFNKLLGYMRMSLENIIKAIKGLVIMSFELEDVYDAILTNKIPSLWKQYSYPSLKPLGSYVLDLLNRIIFLEDWYEKGPPVVFWMSGFFFTQAFLTGSRQNFARKYQIPIDLLVFDYLVLKFERTPTAPPDDGVYIYGLFLDGARFNKEEMILDESFPKVLYEPMLPMWFIPIKKEDIKERAIYSCPVYKTSERRGVLSTTGHSTNFVIAVSLPTVKSSEHWILRGVALLCQLSE</sequence>
<evidence type="ECO:0000256" key="13">
    <source>
        <dbReference type="ARBA" id="ARBA00023175"/>
    </source>
</evidence>
<dbReference type="GO" id="GO:0051959">
    <property type="term" value="F:dynein light intermediate chain binding"/>
    <property type="evidence" value="ECO:0007669"/>
    <property type="project" value="InterPro"/>
</dbReference>
<comment type="similarity">
    <text evidence="3">Belongs to the dynein heavy chain family.</text>
</comment>
<dbReference type="FunFam" id="1.20.920.20:FF:000006">
    <property type="entry name" value="Dynein, axonemal, heavy chain 6"/>
    <property type="match status" value="1"/>
</dbReference>
<dbReference type="FunFam" id="3.10.490.20:FF:000001">
    <property type="entry name" value="dynein heavy chain 7, axonemal"/>
    <property type="match status" value="1"/>
</dbReference>
<protein>
    <submittedName>
        <fullName evidence="20">Dynein heavy chain 7, axonemal isoform X1</fullName>
    </submittedName>
</protein>
<dbReference type="GO" id="GO:0031514">
    <property type="term" value="C:motile cilium"/>
    <property type="evidence" value="ECO:0007669"/>
    <property type="project" value="UniProtKB-SubCell"/>
</dbReference>
<dbReference type="Pfam" id="PF12780">
    <property type="entry name" value="AAA_8"/>
    <property type="match status" value="1"/>
</dbReference>
<dbReference type="Gene3D" id="1.10.287.2620">
    <property type="match status" value="1"/>
</dbReference>
<dbReference type="FunFam" id="1.20.1270.280:FF:000001">
    <property type="entry name" value="dynein heavy chain 7, axonemal"/>
    <property type="match status" value="1"/>
</dbReference>
<dbReference type="KEGG" id="ame:725593"/>
<evidence type="ECO:0000256" key="8">
    <source>
        <dbReference type="ARBA" id="ARBA00022840"/>
    </source>
</evidence>
<dbReference type="InterPro" id="IPR041589">
    <property type="entry name" value="DNAH3_AAA_lid_1"/>
</dbReference>
<evidence type="ECO:0000256" key="11">
    <source>
        <dbReference type="ARBA" id="ARBA00023054"/>
    </source>
</evidence>
<dbReference type="InterPro" id="IPR035699">
    <property type="entry name" value="AAA_6"/>
</dbReference>
<proteinExistence type="inferred from homology"/>
<keyword evidence="8" id="KW-0067">ATP-binding</keyword>
<dbReference type="PANTHER" id="PTHR22878">
    <property type="entry name" value="DYNEIN HEAVY CHAIN 6, AXONEMAL-LIKE-RELATED"/>
    <property type="match status" value="1"/>
</dbReference>
<dbReference type="Pfam" id="PF12774">
    <property type="entry name" value="AAA_6"/>
    <property type="match status" value="1"/>
</dbReference>
<dbReference type="Gene3D" id="3.10.490.20">
    <property type="match status" value="1"/>
</dbReference>
<keyword evidence="9" id="KW-0282">Flagellum</keyword>
<keyword evidence="19" id="KW-1185">Reference proteome</keyword>
<dbReference type="InterPro" id="IPR027417">
    <property type="entry name" value="P-loop_NTPase"/>
</dbReference>
<dbReference type="Gene3D" id="1.10.8.1220">
    <property type="match status" value="1"/>
</dbReference>
<keyword evidence="4" id="KW-0963">Cytoplasm</keyword>
<evidence type="ECO:0000256" key="14">
    <source>
        <dbReference type="ARBA" id="ARBA00023212"/>
    </source>
</evidence>
<evidence type="ECO:0000256" key="12">
    <source>
        <dbReference type="ARBA" id="ARBA00023069"/>
    </source>
</evidence>
<evidence type="ECO:0000313" key="19">
    <source>
        <dbReference type="Proteomes" id="UP000005203"/>
    </source>
</evidence>
<accession>A0A8B8GZT5</accession>
<reference evidence="18" key="1">
    <citation type="submission" date="2021-01" db="UniProtKB">
        <authorList>
            <consortium name="EnsemblMetazoa"/>
        </authorList>
    </citation>
    <scope>IDENTIFICATION</scope>
    <source>
        <strain evidence="18">DH4</strain>
    </source>
</reference>
<evidence type="ECO:0000313" key="18">
    <source>
        <dbReference type="EnsemblMetazoa" id="XP_026297251"/>
    </source>
</evidence>
<dbReference type="Gene3D" id="1.20.920.20">
    <property type="match status" value="1"/>
</dbReference>
<dbReference type="Gene3D" id="3.20.180.20">
    <property type="entry name" value="Dynein heavy chain, N-terminal domain 2"/>
    <property type="match status" value="1"/>
</dbReference>
<name>A0A7M7L9D5_APIME</name>
<evidence type="ECO:0000256" key="3">
    <source>
        <dbReference type="ARBA" id="ARBA00008887"/>
    </source>
</evidence>
<keyword evidence="12" id="KW-0969">Cilium</keyword>
<dbReference type="Pfam" id="PF18198">
    <property type="entry name" value="AAA_lid_11"/>
    <property type="match status" value="1"/>
</dbReference>
<dbReference type="InterPro" id="IPR003593">
    <property type="entry name" value="AAA+_ATPase"/>
</dbReference>
<dbReference type="FunFam" id="3.40.50.300:FF:000223">
    <property type="entry name" value="Dynein heavy chain 3, axonemal"/>
    <property type="match status" value="1"/>
</dbReference>
<evidence type="ECO:0000256" key="7">
    <source>
        <dbReference type="ARBA" id="ARBA00022741"/>
    </source>
</evidence>
<keyword evidence="10" id="KW-0243">Dynein</keyword>
<evidence type="ECO:0000256" key="2">
    <source>
        <dbReference type="ARBA" id="ARBA00004430"/>
    </source>
</evidence>
<dbReference type="GO" id="GO:0045505">
    <property type="term" value="F:dynein intermediate chain binding"/>
    <property type="evidence" value="ECO:0007669"/>
    <property type="project" value="InterPro"/>
</dbReference>
<evidence type="ECO:0000256" key="10">
    <source>
        <dbReference type="ARBA" id="ARBA00023017"/>
    </source>
</evidence>
<dbReference type="RefSeq" id="XP_026297251.1">
    <property type="nucleotide sequence ID" value="XM_026441466.1"/>
</dbReference>
<evidence type="ECO:0000256" key="4">
    <source>
        <dbReference type="ARBA" id="ARBA00022490"/>
    </source>
</evidence>
<dbReference type="InterPro" id="IPR041658">
    <property type="entry name" value="AAA_lid_11"/>
</dbReference>
<dbReference type="FunFam" id="3.40.50.300:FF:000362">
    <property type="entry name" value="Dynein, axonemal, heavy chain 6"/>
    <property type="match status" value="1"/>
</dbReference>
<dbReference type="GO" id="GO:0003341">
    <property type="term" value="P:cilium movement"/>
    <property type="evidence" value="ECO:0007669"/>
    <property type="project" value="UniProtKB-ARBA"/>
</dbReference>
<feature type="coiled-coil region" evidence="16">
    <location>
        <begin position="2717"/>
        <end position="2779"/>
    </location>
</feature>
<dbReference type="GeneID" id="725593"/>
<organism evidence="18">
    <name type="scientific">Apis mellifera</name>
    <name type="common">Honeybee</name>
    <dbReference type="NCBI Taxonomy" id="7460"/>
    <lineage>
        <taxon>Eukaryota</taxon>
        <taxon>Metazoa</taxon>
        <taxon>Ecdysozoa</taxon>
        <taxon>Arthropoda</taxon>
        <taxon>Hexapoda</taxon>
        <taxon>Insecta</taxon>
        <taxon>Pterygota</taxon>
        <taxon>Neoptera</taxon>
        <taxon>Endopterygota</taxon>
        <taxon>Hymenoptera</taxon>
        <taxon>Apocrita</taxon>
        <taxon>Aculeata</taxon>
        <taxon>Apoidea</taxon>
        <taxon>Anthophila</taxon>
        <taxon>Apidae</taxon>
        <taxon>Apis</taxon>
    </lineage>
</organism>
<dbReference type="Pfam" id="PF03028">
    <property type="entry name" value="Dynein_heavy"/>
    <property type="match status" value="1"/>
</dbReference>
<dbReference type="SUPFAM" id="SSF52540">
    <property type="entry name" value="P-loop containing nucleoside triphosphate hydrolases"/>
    <property type="match status" value="5"/>
</dbReference>
<dbReference type="FunFam" id="3.40.50.300:FF:002141">
    <property type="entry name" value="Dynein heavy chain"/>
    <property type="match status" value="1"/>
</dbReference>
<dbReference type="InterPro" id="IPR004273">
    <property type="entry name" value="Dynein_heavy_D6_P-loop"/>
</dbReference>
<dbReference type="Pfam" id="PF17852">
    <property type="entry name" value="Dynein_AAA_lid"/>
    <property type="match status" value="1"/>
</dbReference>
<keyword evidence="7" id="KW-0547">Nucleotide-binding</keyword>
<dbReference type="EnsemblMetazoa" id="XM_026441466">
    <property type="protein sequence ID" value="XP_026297251"/>
    <property type="gene ID" value="LOC725593"/>
</dbReference>
<dbReference type="Pfam" id="PF18199">
    <property type="entry name" value="Dynein_C"/>
    <property type="match status" value="1"/>
</dbReference>
<dbReference type="InterPro" id="IPR043160">
    <property type="entry name" value="Dynein_C_barrel"/>
</dbReference>
<dbReference type="InterPro" id="IPR035706">
    <property type="entry name" value="AAA_9"/>
</dbReference>
<dbReference type="FunFam" id="1.10.8.720:FF:000001">
    <property type="entry name" value="dynein heavy chain 7, axonemal"/>
    <property type="match status" value="1"/>
</dbReference>
<dbReference type="InterPro" id="IPR024743">
    <property type="entry name" value="Dynein_HC_stalk"/>
</dbReference>
<dbReference type="GO" id="GO:0005524">
    <property type="term" value="F:ATP binding"/>
    <property type="evidence" value="ECO:0007669"/>
    <property type="project" value="UniProtKB-KW"/>
</dbReference>
<dbReference type="FunFam" id="3.40.50.300:FF:000044">
    <property type="entry name" value="Dynein heavy chain 5, axonemal"/>
    <property type="match status" value="1"/>
</dbReference>
<dbReference type="FunFam" id="1.20.140.100:FF:000004">
    <property type="entry name" value="Dynein axonemal heavy chain 6"/>
    <property type="match status" value="1"/>
</dbReference>
<keyword evidence="14" id="KW-0206">Cytoskeleton</keyword>
<accession>A0A7M7L9D5</accession>
<evidence type="ECO:0000256" key="1">
    <source>
        <dbReference type="ARBA" id="ARBA00004230"/>
    </source>
</evidence>
<evidence type="ECO:0000256" key="5">
    <source>
        <dbReference type="ARBA" id="ARBA00022701"/>
    </source>
</evidence>
<dbReference type="OrthoDB" id="447173at2759"/>
<evidence type="ECO:0000256" key="15">
    <source>
        <dbReference type="ARBA" id="ARBA00023273"/>
    </source>
</evidence>
<dbReference type="Gene3D" id="3.40.50.300">
    <property type="entry name" value="P-loop containing nucleotide triphosphate hydrolases"/>
    <property type="match status" value="5"/>
</dbReference>
<dbReference type="PANTHER" id="PTHR22878:SF70">
    <property type="entry name" value="DYNEIN HEAVY CHAIN 2, AXONEMAL"/>
    <property type="match status" value="1"/>
</dbReference>
<evidence type="ECO:0000256" key="16">
    <source>
        <dbReference type="SAM" id="Coils"/>
    </source>
</evidence>
<dbReference type="FunFam" id="1.10.8.710:FF:000004">
    <property type="entry name" value="Dynein axonemal heavy chain 6"/>
    <property type="match status" value="1"/>
</dbReference>
<dbReference type="Gene3D" id="1.10.472.130">
    <property type="match status" value="1"/>
</dbReference>
<dbReference type="Pfam" id="PF08393">
    <property type="entry name" value="DHC_N2"/>
    <property type="match status" value="1"/>
</dbReference>
<dbReference type="Gene3D" id="1.20.920.30">
    <property type="match status" value="1"/>
</dbReference>
<dbReference type="Pfam" id="PF12781">
    <property type="entry name" value="AAA_9"/>
    <property type="match status" value="1"/>
</dbReference>
<feature type="domain" description="AAA+ ATPase" evidence="17">
    <location>
        <begin position="1869"/>
        <end position="2017"/>
    </location>
</feature>
<dbReference type="GO" id="GO:0008569">
    <property type="term" value="F:minus-end-directed microtubule motor activity"/>
    <property type="evidence" value="ECO:0007669"/>
    <property type="project" value="InterPro"/>
</dbReference>
<dbReference type="FunFam" id="1.10.287.2620:FF:000002">
    <property type="entry name" value="Dynein heavy chain 2, axonemal"/>
    <property type="match status" value="1"/>
</dbReference>
<reference evidence="20" key="2">
    <citation type="submission" date="2025-04" db="UniProtKB">
        <authorList>
            <consortium name="RefSeq"/>
        </authorList>
    </citation>
    <scope>IDENTIFICATION</scope>
    <source>
        <strain evidence="20">DH4</strain>
        <tissue evidence="20">Whole body</tissue>
    </source>
</reference>
<dbReference type="FunFam" id="1.20.920.30:FF:000002">
    <property type="entry name" value="Dynein axonemal heavy chain 3"/>
    <property type="match status" value="1"/>
</dbReference>
<evidence type="ECO:0000256" key="6">
    <source>
        <dbReference type="ARBA" id="ARBA00022737"/>
    </source>
</evidence>
<dbReference type="Pfam" id="PF12775">
    <property type="entry name" value="AAA_7"/>
    <property type="match status" value="1"/>
</dbReference>
<evidence type="ECO:0000313" key="20">
    <source>
        <dbReference type="RefSeq" id="XP_026297251.1"/>
    </source>
</evidence>
<dbReference type="Pfam" id="PF12777">
    <property type="entry name" value="MT"/>
    <property type="match status" value="1"/>
</dbReference>
<keyword evidence="15" id="KW-0966">Cell projection</keyword>
<dbReference type="Gene3D" id="1.10.8.710">
    <property type="match status" value="1"/>
</dbReference>
<dbReference type="InterPro" id="IPR042219">
    <property type="entry name" value="AAA_lid_11_sf"/>
</dbReference>
<dbReference type="InterPro" id="IPR041228">
    <property type="entry name" value="Dynein_C"/>
</dbReference>
<dbReference type="Gene3D" id="1.10.8.720">
    <property type="entry name" value="Region D6 of dynein motor"/>
    <property type="match status" value="1"/>
</dbReference>
<dbReference type="Proteomes" id="UP000005203">
    <property type="component" value="Linkage group LG6"/>
</dbReference>
<dbReference type="FunFam" id="3.40.50.300:FF:001328">
    <property type="entry name" value="Dynein heavy chain 6, axonemal"/>
    <property type="match status" value="1"/>
</dbReference>
<dbReference type="Gene3D" id="1.20.140.100">
    <property type="entry name" value="Dynein heavy chain, N-terminal domain 2"/>
    <property type="match status" value="1"/>
</dbReference>
<dbReference type="GO" id="GO:0005858">
    <property type="term" value="C:axonemal dynein complex"/>
    <property type="evidence" value="ECO:0007669"/>
    <property type="project" value="UniProtKB-ARBA"/>
</dbReference>
<keyword evidence="11 16" id="KW-0175">Coiled coil</keyword>
<dbReference type="InterPro" id="IPR043157">
    <property type="entry name" value="Dynein_AAA1S"/>
</dbReference>
<feature type="domain" description="AAA+ ATPase" evidence="17">
    <location>
        <begin position="1220"/>
        <end position="1359"/>
    </location>
</feature>
<evidence type="ECO:0000256" key="9">
    <source>
        <dbReference type="ARBA" id="ARBA00022846"/>
    </source>
</evidence>
<dbReference type="FunFam" id="3.20.180.20:FF:000003">
    <property type="entry name" value="Dynein heavy chain 12, axonemal"/>
    <property type="match status" value="1"/>
</dbReference>
<gene>
    <name evidence="20" type="primary">LOC725593</name>
</gene>
<dbReference type="InterPro" id="IPR042228">
    <property type="entry name" value="Dynein_linker_3"/>
</dbReference>
<comment type="subcellular location">
    <subcellularLocation>
        <location evidence="1">Cell projection</location>
        <location evidence="1">Cilium</location>
        <location evidence="1">Flagellum</location>
    </subcellularLocation>
    <subcellularLocation>
        <location evidence="2">Cytoplasm</location>
        <location evidence="2">Cytoskeleton</location>
        <location evidence="2">Cilium axoneme</location>
    </subcellularLocation>
</comment>
<dbReference type="GO" id="GO:0005874">
    <property type="term" value="C:microtubule"/>
    <property type="evidence" value="ECO:0007669"/>
    <property type="project" value="UniProtKB-KW"/>
</dbReference>
<dbReference type="InterPro" id="IPR041466">
    <property type="entry name" value="Dynein_AAA5_ext"/>
</dbReference>
<keyword evidence="6" id="KW-0677">Repeat</keyword>
<dbReference type="InterPro" id="IPR013602">
    <property type="entry name" value="Dynein_heavy_linker"/>
</dbReference>
<dbReference type="InterPro" id="IPR026983">
    <property type="entry name" value="DHC"/>
</dbReference>
<dbReference type="InterPro" id="IPR042222">
    <property type="entry name" value="Dynein_2_N"/>
</dbReference>
<dbReference type="Pfam" id="PF17857">
    <property type="entry name" value="AAA_lid_1"/>
    <property type="match status" value="1"/>
</dbReference>
<dbReference type="Gene3D" id="1.20.1270.280">
    <property type="match status" value="1"/>
</dbReference>
<evidence type="ECO:0000259" key="17">
    <source>
        <dbReference type="SMART" id="SM00382"/>
    </source>
</evidence>
<keyword evidence="13" id="KW-0505">Motor protein</keyword>
<dbReference type="InterPro" id="IPR024317">
    <property type="entry name" value="Dynein_heavy_chain_D4_dom"/>
</dbReference>
<dbReference type="Gene3D" id="6.10.140.1060">
    <property type="match status" value="1"/>
</dbReference>